<dbReference type="OrthoDB" id="40579at2759"/>
<dbReference type="InterPro" id="IPR036412">
    <property type="entry name" value="HAD-like_sf"/>
</dbReference>
<comment type="similarity">
    <text evidence="2">Belongs to the HAD-like hydrolase superfamily. CbbY/CbbZ/Gph/YieH family.</text>
</comment>
<sequence>MANKNVSHVIFDMDGLLLDTERLYTEAIQNVCDPFNKKYTWELKQKVMGKKESESVKIIIEELNLPIPDKQFLEEVHQQYNILFPAVELLPGADKLVRHLHKHNIPIAVVTGSDTASFELKSQNHKAFFSLFHHLVLTGDDPEVRHGKPAPDPYLIGARRFDDGVEPSKVLVFEDAVNGVESAHAAGMQCIWVPHREHDRAILEGKTELILNSLVEFKPEEFGLPAFES</sequence>
<dbReference type="EMBL" id="JAIWYP010000006">
    <property type="protein sequence ID" value="KAH3813578.1"/>
    <property type="molecule type" value="Genomic_DNA"/>
</dbReference>
<dbReference type="FunFam" id="1.10.150.240:FF:000001">
    <property type="entry name" value="Haloacid dehalogenase-like hydrolase domain"/>
    <property type="match status" value="1"/>
</dbReference>
<comment type="cofactor">
    <cofactor evidence="1">
        <name>Mg(2+)</name>
        <dbReference type="ChEBI" id="CHEBI:18420"/>
    </cofactor>
</comment>
<keyword evidence="3" id="KW-0479">Metal-binding</keyword>
<dbReference type="CDD" id="cd07529">
    <property type="entry name" value="HAD_AtGPP-like"/>
    <property type="match status" value="1"/>
</dbReference>
<reference evidence="9" key="1">
    <citation type="journal article" date="2019" name="bioRxiv">
        <title>The Genome of the Zebra Mussel, Dreissena polymorpha: A Resource for Invasive Species Research.</title>
        <authorList>
            <person name="McCartney M.A."/>
            <person name="Auch B."/>
            <person name="Kono T."/>
            <person name="Mallez S."/>
            <person name="Zhang Y."/>
            <person name="Obille A."/>
            <person name="Becker A."/>
            <person name="Abrahante J.E."/>
            <person name="Garbe J."/>
            <person name="Badalamenti J.P."/>
            <person name="Herman A."/>
            <person name="Mangelson H."/>
            <person name="Liachko I."/>
            <person name="Sullivan S."/>
            <person name="Sone E.D."/>
            <person name="Koren S."/>
            <person name="Silverstein K.A.T."/>
            <person name="Beckman K.B."/>
            <person name="Gohl D.M."/>
        </authorList>
    </citation>
    <scope>NUCLEOTIDE SEQUENCE</scope>
    <source>
        <strain evidence="9">Duluth1</strain>
        <tissue evidence="9">Whole animal</tissue>
    </source>
</reference>
<evidence type="ECO:0000256" key="1">
    <source>
        <dbReference type="ARBA" id="ARBA00001946"/>
    </source>
</evidence>
<evidence type="ECO:0000256" key="2">
    <source>
        <dbReference type="ARBA" id="ARBA00006171"/>
    </source>
</evidence>
<evidence type="ECO:0000256" key="3">
    <source>
        <dbReference type="ARBA" id="ARBA00022723"/>
    </source>
</evidence>
<keyword evidence="5" id="KW-0460">Magnesium</keyword>
<dbReference type="GO" id="GO:0046872">
    <property type="term" value="F:metal ion binding"/>
    <property type="evidence" value="ECO:0007669"/>
    <property type="project" value="UniProtKB-KW"/>
</dbReference>
<dbReference type="SFLD" id="SFLDG01129">
    <property type="entry name" value="C1.5:_HAD__Beta-PGM__Phosphata"/>
    <property type="match status" value="1"/>
</dbReference>
<dbReference type="NCBIfam" id="TIGR01509">
    <property type="entry name" value="HAD-SF-IA-v3"/>
    <property type="match status" value="1"/>
</dbReference>
<dbReference type="InterPro" id="IPR023214">
    <property type="entry name" value="HAD_sf"/>
</dbReference>
<protein>
    <recommendedName>
        <fullName evidence="7">pseudouridine 5'-phosphatase</fullName>
        <ecNumber evidence="7">3.1.3.96</ecNumber>
    </recommendedName>
    <alternativeName>
        <fullName evidence="8">Pseudouridine-5'-monophosphatase</fullName>
    </alternativeName>
</protein>
<dbReference type="PANTHER" id="PTHR18901">
    <property type="entry name" value="2-DEOXYGLUCOSE-6-PHOSPHATE PHOSPHATASE 2"/>
    <property type="match status" value="1"/>
</dbReference>
<dbReference type="Pfam" id="PF13419">
    <property type="entry name" value="HAD_2"/>
    <property type="match status" value="1"/>
</dbReference>
<comment type="caution">
    <text evidence="9">The sequence shown here is derived from an EMBL/GenBank/DDBJ whole genome shotgun (WGS) entry which is preliminary data.</text>
</comment>
<proteinExistence type="inferred from homology"/>
<dbReference type="Gene3D" id="3.40.50.1000">
    <property type="entry name" value="HAD superfamily/HAD-like"/>
    <property type="match status" value="1"/>
</dbReference>
<dbReference type="PANTHER" id="PTHR18901:SF38">
    <property type="entry name" value="PSEUDOURIDINE-5'-PHOSPHATASE"/>
    <property type="match status" value="1"/>
</dbReference>
<dbReference type="EC" id="3.1.3.96" evidence="7"/>
<dbReference type="SFLD" id="SFLDG01135">
    <property type="entry name" value="C1.5.6:_HAD__Beta-PGM__Phospha"/>
    <property type="match status" value="1"/>
</dbReference>
<dbReference type="InterPro" id="IPR006439">
    <property type="entry name" value="HAD-SF_hydro_IA"/>
</dbReference>
<dbReference type="SUPFAM" id="SSF56784">
    <property type="entry name" value="HAD-like"/>
    <property type="match status" value="1"/>
</dbReference>
<organism evidence="9 10">
    <name type="scientific">Dreissena polymorpha</name>
    <name type="common">Zebra mussel</name>
    <name type="synonym">Mytilus polymorpha</name>
    <dbReference type="NCBI Taxonomy" id="45954"/>
    <lineage>
        <taxon>Eukaryota</taxon>
        <taxon>Metazoa</taxon>
        <taxon>Spiralia</taxon>
        <taxon>Lophotrochozoa</taxon>
        <taxon>Mollusca</taxon>
        <taxon>Bivalvia</taxon>
        <taxon>Autobranchia</taxon>
        <taxon>Heteroconchia</taxon>
        <taxon>Euheterodonta</taxon>
        <taxon>Imparidentia</taxon>
        <taxon>Neoheterodontei</taxon>
        <taxon>Myida</taxon>
        <taxon>Dreissenoidea</taxon>
        <taxon>Dreissenidae</taxon>
        <taxon>Dreissena</taxon>
    </lineage>
</organism>
<dbReference type="AlphaFoldDB" id="A0A9D4GAX0"/>
<evidence type="ECO:0000313" key="9">
    <source>
        <dbReference type="EMBL" id="KAH3813578.1"/>
    </source>
</evidence>
<evidence type="ECO:0000256" key="5">
    <source>
        <dbReference type="ARBA" id="ARBA00022842"/>
    </source>
</evidence>
<dbReference type="GO" id="GO:1990738">
    <property type="term" value="F:pseudouridine 5'-phosphatase activity"/>
    <property type="evidence" value="ECO:0007669"/>
    <property type="project" value="UniProtKB-EC"/>
</dbReference>
<dbReference type="Proteomes" id="UP000828390">
    <property type="component" value="Unassembled WGS sequence"/>
</dbReference>
<dbReference type="FunFam" id="3.40.50.1000:FF:000055">
    <property type="entry name" value="Haloacid dehalogenase-like hydrolase family protein"/>
    <property type="match status" value="1"/>
</dbReference>
<dbReference type="SFLD" id="SFLDS00003">
    <property type="entry name" value="Haloacid_Dehalogenase"/>
    <property type="match status" value="1"/>
</dbReference>
<evidence type="ECO:0000313" key="10">
    <source>
        <dbReference type="Proteomes" id="UP000828390"/>
    </source>
</evidence>
<dbReference type="Gene3D" id="1.10.150.240">
    <property type="entry name" value="Putative phosphatase, domain 2"/>
    <property type="match status" value="1"/>
</dbReference>
<dbReference type="InterPro" id="IPR041492">
    <property type="entry name" value="HAD_2"/>
</dbReference>
<evidence type="ECO:0000256" key="8">
    <source>
        <dbReference type="ARBA" id="ARBA00083904"/>
    </source>
</evidence>
<evidence type="ECO:0000256" key="6">
    <source>
        <dbReference type="ARBA" id="ARBA00052504"/>
    </source>
</evidence>
<gene>
    <name evidence="9" type="ORF">DPMN_142039</name>
</gene>
<keyword evidence="4" id="KW-0378">Hydrolase</keyword>
<evidence type="ECO:0000256" key="7">
    <source>
        <dbReference type="ARBA" id="ARBA00066578"/>
    </source>
</evidence>
<evidence type="ECO:0000256" key="4">
    <source>
        <dbReference type="ARBA" id="ARBA00022801"/>
    </source>
</evidence>
<name>A0A9D4GAX0_DREPO</name>
<keyword evidence="10" id="KW-1185">Reference proteome</keyword>
<comment type="catalytic activity">
    <reaction evidence="6">
        <text>psi-UMP + H2O = pseudouridine + phosphate</text>
        <dbReference type="Rhea" id="RHEA:10944"/>
        <dbReference type="ChEBI" id="CHEBI:15377"/>
        <dbReference type="ChEBI" id="CHEBI:17802"/>
        <dbReference type="ChEBI" id="CHEBI:43474"/>
        <dbReference type="ChEBI" id="CHEBI:58380"/>
        <dbReference type="EC" id="3.1.3.96"/>
    </reaction>
</comment>
<accession>A0A9D4GAX0</accession>
<reference evidence="9" key="2">
    <citation type="submission" date="2020-11" db="EMBL/GenBank/DDBJ databases">
        <authorList>
            <person name="McCartney M.A."/>
            <person name="Auch B."/>
            <person name="Kono T."/>
            <person name="Mallez S."/>
            <person name="Becker A."/>
            <person name="Gohl D.M."/>
            <person name="Silverstein K.A.T."/>
            <person name="Koren S."/>
            <person name="Bechman K.B."/>
            <person name="Herman A."/>
            <person name="Abrahante J.E."/>
            <person name="Garbe J."/>
        </authorList>
    </citation>
    <scope>NUCLEOTIDE SEQUENCE</scope>
    <source>
        <strain evidence="9">Duluth1</strain>
        <tissue evidence="9">Whole animal</tissue>
    </source>
</reference>
<dbReference type="InterPro" id="IPR045228">
    <property type="entry name" value="Gpp1/Gpp2-like"/>
</dbReference>
<dbReference type="InterPro" id="IPR023198">
    <property type="entry name" value="PGP-like_dom2"/>
</dbReference>